<evidence type="ECO:0000256" key="1">
    <source>
        <dbReference type="SAM" id="Phobius"/>
    </source>
</evidence>
<keyword evidence="1" id="KW-1133">Transmembrane helix</keyword>
<gene>
    <name evidence="2" type="ORF">OSB1V03_LOCUS13984</name>
</gene>
<dbReference type="Proteomes" id="UP000759131">
    <property type="component" value="Unassembled WGS sequence"/>
</dbReference>
<keyword evidence="1" id="KW-0472">Membrane</keyword>
<feature type="transmembrane region" description="Helical" evidence="1">
    <location>
        <begin position="306"/>
        <end position="332"/>
    </location>
</feature>
<protein>
    <submittedName>
        <fullName evidence="2">Uncharacterized protein</fullName>
    </submittedName>
</protein>
<sequence length="480" mass="54096">MLAHTLWPKNKNGPKYSPLAYHCLNKLSPGINECQRRAKVLYGQSTGNDSPSDDCCAEWYYIDCALDYMNLTDTKCSKRGQLDLARYFLELKADLGLNTCANYSESEAYCMVPVLRGVEQDIAVQPPLPEPLAIDCLLNINKDIRAECAQVAEMTWHISNVSIATPKQICCAAWQDIDCLDEISTIRCNNIELVPTEEYFKLLDSCIKLPKVEDWLEDYWCADYIHHSSACSLSEAQKSNLNIKTDMTIELVHSVGNNKPGPLAVPGDNDSNLVKQPNNLGTEGGDSQAKLTEHHENHMLEYMMAIFPYLLLMMLLLALVLFTIIVVQCIIIRRQLRHDSQFAMINHQVIVIMLNYEYQVPEAVNCLSHLDRDIQLCQSQALEYWNISPSSSLADSCCAKWDHFECSMDVLNKSDCSDKEKQDLSEWFANVESFYANETCVNHTKHSVQCADIMMSQLPGADPTPNPPLPDPLAIDCLGH</sequence>
<keyword evidence="3" id="KW-1185">Reference proteome</keyword>
<dbReference type="EMBL" id="CAJPIZ010012996">
    <property type="protein sequence ID" value="CAG2114017.1"/>
    <property type="molecule type" value="Genomic_DNA"/>
</dbReference>
<dbReference type="AlphaFoldDB" id="A0A7R9Q5Z4"/>
<evidence type="ECO:0000313" key="2">
    <source>
        <dbReference type="EMBL" id="CAD7633587.1"/>
    </source>
</evidence>
<reference evidence="2" key="1">
    <citation type="submission" date="2020-11" db="EMBL/GenBank/DDBJ databases">
        <authorList>
            <person name="Tran Van P."/>
        </authorList>
    </citation>
    <scope>NUCLEOTIDE SEQUENCE</scope>
</reference>
<proteinExistence type="predicted"/>
<dbReference type="OrthoDB" id="6515220at2759"/>
<evidence type="ECO:0000313" key="3">
    <source>
        <dbReference type="Proteomes" id="UP000759131"/>
    </source>
</evidence>
<name>A0A7R9Q5Z4_9ACAR</name>
<accession>A0A7R9Q5Z4</accession>
<keyword evidence="1" id="KW-0812">Transmembrane</keyword>
<dbReference type="EMBL" id="OC867571">
    <property type="protein sequence ID" value="CAD7633587.1"/>
    <property type="molecule type" value="Genomic_DNA"/>
</dbReference>
<organism evidence="2">
    <name type="scientific">Medioppia subpectinata</name>
    <dbReference type="NCBI Taxonomy" id="1979941"/>
    <lineage>
        <taxon>Eukaryota</taxon>
        <taxon>Metazoa</taxon>
        <taxon>Ecdysozoa</taxon>
        <taxon>Arthropoda</taxon>
        <taxon>Chelicerata</taxon>
        <taxon>Arachnida</taxon>
        <taxon>Acari</taxon>
        <taxon>Acariformes</taxon>
        <taxon>Sarcoptiformes</taxon>
        <taxon>Oribatida</taxon>
        <taxon>Brachypylina</taxon>
        <taxon>Oppioidea</taxon>
        <taxon>Oppiidae</taxon>
        <taxon>Medioppia</taxon>
    </lineage>
</organism>
<feature type="non-terminal residue" evidence="2">
    <location>
        <position position="1"/>
    </location>
</feature>